<keyword evidence="5 8" id="KW-0812">Transmembrane</keyword>
<evidence type="ECO:0000256" key="8">
    <source>
        <dbReference type="RuleBase" id="RU361233"/>
    </source>
</evidence>
<feature type="compositionally biased region" description="Basic and acidic residues" evidence="9">
    <location>
        <begin position="52"/>
        <end position="66"/>
    </location>
</feature>
<dbReference type="Pfam" id="PF04535">
    <property type="entry name" value="CASP_dom"/>
    <property type="match status" value="1"/>
</dbReference>
<feature type="domain" description="Casparian strip membrane protein" evidence="10">
    <location>
        <begin position="192"/>
        <end position="324"/>
    </location>
</feature>
<evidence type="ECO:0000256" key="4">
    <source>
        <dbReference type="ARBA" id="ARBA00022475"/>
    </source>
</evidence>
<organism evidence="11 12">
    <name type="scientific">Liquidambar formosana</name>
    <name type="common">Formosan gum</name>
    <dbReference type="NCBI Taxonomy" id="63359"/>
    <lineage>
        <taxon>Eukaryota</taxon>
        <taxon>Viridiplantae</taxon>
        <taxon>Streptophyta</taxon>
        <taxon>Embryophyta</taxon>
        <taxon>Tracheophyta</taxon>
        <taxon>Spermatophyta</taxon>
        <taxon>Magnoliopsida</taxon>
        <taxon>eudicotyledons</taxon>
        <taxon>Gunneridae</taxon>
        <taxon>Pentapetalae</taxon>
        <taxon>Saxifragales</taxon>
        <taxon>Altingiaceae</taxon>
        <taxon>Liquidambar</taxon>
    </lineage>
</organism>
<evidence type="ECO:0000256" key="9">
    <source>
        <dbReference type="SAM" id="MobiDB-lite"/>
    </source>
</evidence>
<feature type="transmembrane region" description="Helical" evidence="8">
    <location>
        <begin position="271"/>
        <end position="293"/>
    </location>
</feature>
<feature type="transmembrane region" description="Helical" evidence="8">
    <location>
        <begin position="198"/>
        <end position="218"/>
    </location>
</feature>
<keyword evidence="12" id="KW-1185">Reference proteome</keyword>
<name>A0AAP0NFJ0_LIQFO</name>
<dbReference type="InterPro" id="IPR006702">
    <property type="entry name" value="CASP_dom"/>
</dbReference>
<evidence type="ECO:0000256" key="1">
    <source>
        <dbReference type="ARBA" id="ARBA00004651"/>
    </source>
</evidence>
<keyword evidence="4 8" id="KW-1003">Cell membrane</keyword>
<dbReference type="EMBL" id="JBBPBK010000013">
    <property type="protein sequence ID" value="KAK9272357.1"/>
    <property type="molecule type" value="Genomic_DNA"/>
</dbReference>
<reference evidence="11 12" key="1">
    <citation type="journal article" date="2024" name="Plant J.">
        <title>Genome sequences and population genomics reveal climatic adaptation and genomic divergence between two closely related sweetgum species.</title>
        <authorList>
            <person name="Xu W.Q."/>
            <person name="Ren C.Q."/>
            <person name="Zhang X.Y."/>
            <person name="Comes H.P."/>
            <person name="Liu X.H."/>
            <person name="Li Y.G."/>
            <person name="Kettle C.J."/>
            <person name="Jalonen R."/>
            <person name="Gaisberger H."/>
            <person name="Ma Y.Z."/>
            <person name="Qiu Y.X."/>
        </authorList>
    </citation>
    <scope>NUCLEOTIDE SEQUENCE [LARGE SCALE GENOMIC DNA]</scope>
    <source>
        <strain evidence="11">Hangzhou</strain>
    </source>
</reference>
<feature type="transmembrane region" description="Helical" evidence="8">
    <location>
        <begin position="238"/>
        <end position="259"/>
    </location>
</feature>
<gene>
    <name evidence="11" type="ORF">L1049_002728</name>
</gene>
<comment type="caution">
    <text evidence="11">The sequence shown here is derived from an EMBL/GenBank/DDBJ whole genome shotgun (WGS) entry which is preliminary data.</text>
</comment>
<evidence type="ECO:0000256" key="3">
    <source>
        <dbReference type="ARBA" id="ARBA00011489"/>
    </source>
</evidence>
<evidence type="ECO:0000256" key="6">
    <source>
        <dbReference type="ARBA" id="ARBA00022989"/>
    </source>
</evidence>
<dbReference type="Proteomes" id="UP001415857">
    <property type="component" value="Unassembled WGS sequence"/>
</dbReference>
<accession>A0AAP0NFJ0</accession>
<dbReference type="AlphaFoldDB" id="A0AAP0NFJ0"/>
<keyword evidence="6 8" id="KW-1133">Transmembrane helix</keyword>
<feature type="compositionally biased region" description="Acidic residues" evidence="9">
    <location>
        <begin position="1"/>
        <end position="10"/>
    </location>
</feature>
<comment type="subunit">
    <text evidence="3 8">Homodimer and heterodimers.</text>
</comment>
<feature type="transmembrane region" description="Helical" evidence="8">
    <location>
        <begin position="313"/>
        <end position="337"/>
    </location>
</feature>
<evidence type="ECO:0000256" key="7">
    <source>
        <dbReference type="ARBA" id="ARBA00023136"/>
    </source>
</evidence>
<proteinExistence type="inferred from homology"/>
<evidence type="ECO:0000313" key="11">
    <source>
        <dbReference type="EMBL" id="KAK9272357.1"/>
    </source>
</evidence>
<evidence type="ECO:0000256" key="2">
    <source>
        <dbReference type="ARBA" id="ARBA00007651"/>
    </source>
</evidence>
<comment type="subcellular location">
    <subcellularLocation>
        <location evidence="1 8">Cell membrane</location>
        <topology evidence="1 8">Multi-pass membrane protein</topology>
    </subcellularLocation>
</comment>
<evidence type="ECO:0000313" key="12">
    <source>
        <dbReference type="Proteomes" id="UP001415857"/>
    </source>
</evidence>
<comment type="similarity">
    <text evidence="2 8">Belongs to the Casparian strip membrane proteins (CASP) family.</text>
</comment>
<dbReference type="PANTHER" id="PTHR33573:SF38">
    <property type="entry name" value="CASP-LIKE PROTEIN 4A1"/>
    <property type="match status" value="1"/>
</dbReference>
<keyword evidence="7 8" id="KW-0472">Membrane</keyword>
<evidence type="ECO:0000259" key="10">
    <source>
        <dbReference type="Pfam" id="PF04535"/>
    </source>
</evidence>
<dbReference type="PANTHER" id="PTHR33573">
    <property type="entry name" value="CASP-LIKE PROTEIN 4A4"/>
    <property type="match status" value="1"/>
</dbReference>
<feature type="region of interest" description="Disordered" evidence="9">
    <location>
        <begin position="1"/>
        <end position="103"/>
    </location>
</feature>
<sequence>METHQEEEEGEKQTTPNTPSTMDSSPPRSHRDRRSLSPPVHSPVYSTVSSDRFSHEFFSPREDRDPIPQPETTPSAMTPSPDILVDQSESGRPGVVVDSPDNSTVSSDRFFHGFFSPREGRDPIPQPEPTPSAMPLAPDIVVNRSVSSQPGVVVMEMDPRAGSAFAGGVVDGGGRKTRPSLSILRRPRREMMVKRMALGFRFIGSLFCMISFSVMAADRNKGWALDSFDRYKEFRYCLSVNIIAFAYSGVQACDLAFHLTTHFHRHNLRYYFDFFMDQILTYLLISASSSAATRVEDWQSNWGKDKFPQMASASVAMSFLAFVALASSSLISGYTICTLKST</sequence>
<dbReference type="GO" id="GO:0005886">
    <property type="term" value="C:plasma membrane"/>
    <property type="evidence" value="ECO:0007669"/>
    <property type="project" value="UniProtKB-SubCell"/>
</dbReference>
<evidence type="ECO:0000256" key="5">
    <source>
        <dbReference type="ARBA" id="ARBA00022692"/>
    </source>
</evidence>
<protein>
    <recommendedName>
        <fullName evidence="8">CASP-like protein</fullName>
    </recommendedName>
</protein>